<accession>A0A146G7L3</accession>
<feature type="transmembrane region" description="Helical" evidence="1">
    <location>
        <begin position="6"/>
        <end position="24"/>
    </location>
</feature>
<evidence type="ECO:0000313" key="2">
    <source>
        <dbReference type="EMBL" id="GAT33491.1"/>
    </source>
</evidence>
<dbReference type="AlphaFoldDB" id="A0A146G7L3"/>
<dbReference type="RefSeq" id="WP_075079219.1">
    <property type="nucleotide sequence ID" value="NZ_BDCO01000002.1"/>
</dbReference>
<dbReference type="EMBL" id="BDCO01000002">
    <property type="protein sequence ID" value="GAT33491.1"/>
    <property type="molecule type" value="Genomic_DNA"/>
</dbReference>
<keyword evidence="3" id="KW-1185">Reference proteome</keyword>
<name>A0A146G7L3_TERSA</name>
<feature type="transmembrane region" description="Helical" evidence="1">
    <location>
        <begin position="29"/>
        <end position="47"/>
    </location>
</feature>
<dbReference type="Proteomes" id="UP000076023">
    <property type="component" value="Unassembled WGS sequence"/>
</dbReference>
<keyword evidence="1" id="KW-0812">Transmembrane</keyword>
<dbReference type="OrthoDB" id="9853517at2"/>
<keyword evidence="1" id="KW-1133">Transmembrane helix</keyword>
<reference evidence="3" key="1">
    <citation type="journal article" date="2017" name="Genome Announc.">
        <title>Draft Genome Sequence of Terrimicrobium sacchariphilum NM-5T, a Facultative Anaerobic Soil Bacterium of the Class Spartobacteria.</title>
        <authorList>
            <person name="Qiu Y.L."/>
            <person name="Tourlousse D.M."/>
            <person name="Matsuura N."/>
            <person name="Ohashi A."/>
            <person name="Sekiguchi Y."/>
        </authorList>
    </citation>
    <scope>NUCLEOTIDE SEQUENCE [LARGE SCALE GENOMIC DNA]</scope>
    <source>
        <strain evidence="3">NM-5</strain>
    </source>
</reference>
<protein>
    <submittedName>
        <fullName evidence="2">Uncharacterized protein</fullName>
    </submittedName>
</protein>
<evidence type="ECO:0000313" key="3">
    <source>
        <dbReference type="Proteomes" id="UP000076023"/>
    </source>
</evidence>
<feature type="transmembrane region" description="Helical" evidence="1">
    <location>
        <begin position="67"/>
        <end position="87"/>
    </location>
</feature>
<comment type="caution">
    <text evidence="2">The sequence shown here is derived from an EMBL/GenBank/DDBJ whole genome shotgun (WGS) entry which is preliminary data.</text>
</comment>
<gene>
    <name evidence="2" type="ORF">TSACC_21908</name>
</gene>
<dbReference type="InParanoid" id="A0A146G7L3"/>
<sequence length="96" mass="10589">MHYLYVLFILIFCVPAYFAPSHLVRPFAYFATLSLLIGVLGCAWPSVMPKDFLQNNPWAANSPLQPAISMAIGSVCLLFGIGLFLALGSRKLLKKN</sequence>
<keyword evidence="1" id="KW-0472">Membrane</keyword>
<organism evidence="2 3">
    <name type="scientific">Terrimicrobium sacchariphilum</name>
    <dbReference type="NCBI Taxonomy" id="690879"/>
    <lineage>
        <taxon>Bacteria</taxon>
        <taxon>Pseudomonadati</taxon>
        <taxon>Verrucomicrobiota</taxon>
        <taxon>Terrimicrobiia</taxon>
        <taxon>Terrimicrobiales</taxon>
        <taxon>Terrimicrobiaceae</taxon>
        <taxon>Terrimicrobium</taxon>
    </lineage>
</organism>
<proteinExistence type="predicted"/>
<dbReference type="STRING" id="690879.TSACC_21908"/>
<evidence type="ECO:0000256" key="1">
    <source>
        <dbReference type="SAM" id="Phobius"/>
    </source>
</evidence>